<evidence type="ECO:0000313" key="2">
    <source>
        <dbReference type="Proteomes" id="UP000094741"/>
    </source>
</evidence>
<proteinExistence type="predicted"/>
<dbReference type="OrthoDB" id="6636354at2"/>
<dbReference type="AlphaFoldDB" id="A0A1E5BES6"/>
<dbReference type="Proteomes" id="UP000094741">
    <property type="component" value="Unassembled WGS sequence"/>
</dbReference>
<comment type="caution">
    <text evidence="1">The sequence shown here is derived from an EMBL/GenBank/DDBJ whole genome shotgun (WGS) entry which is preliminary data.</text>
</comment>
<organism evidence="1 2">
    <name type="scientific">Vibrio genomosp. F10 str. ZF-129</name>
    <dbReference type="NCBI Taxonomy" id="1187848"/>
    <lineage>
        <taxon>Bacteria</taxon>
        <taxon>Pseudomonadati</taxon>
        <taxon>Pseudomonadota</taxon>
        <taxon>Gammaproteobacteria</taxon>
        <taxon>Vibrionales</taxon>
        <taxon>Vibrionaceae</taxon>
        <taxon>Vibrio</taxon>
    </lineage>
</organism>
<gene>
    <name evidence="1" type="ORF">A1QO_08865</name>
</gene>
<dbReference type="EMBL" id="AJYQ02000096">
    <property type="protein sequence ID" value="OEE33946.1"/>
    <property type="molecule type" value="Genomic_DNA"/>
</dbReference>
<accession>A0A1E5BES6</accession>
<protein>
    <submittedName>
        <fullName evidence="1">Uncharacterized protein</fullName>
    </submittedName>
</protein>
<reference evidence="1 2" key="1">
    <citation type="journal article" date="2012" name="Science">
        <title>Ecological populations of bacteria act as socially cohesive units of antibiotic production and resistance.</title>
        <authorList>
            <person name="Cordero O.X."/>
            <person name="Wildschutte H."/>
            <person name="Kirkup B."/>
            <person name="Proehl S."/>
            <person name="Ngo L."/>
            <person name="Hussain F."/>
            <person name="Le Roux F."/>
            <person name="Mincer T."/>
            <person name="Polz M.F."/>
        </authorList>
    </citation>
    <scope>NUCLEOTIDE SEQUENCE [LARGE SCALE GENOMIC DNA]</scope>
    <source>
        <strain evidence="1 2">ZF-129</strain>
    </source>
</reference>
<sequence length="141" mass="16167">MSKVSQSAKAAQLALTQLIASGEKVSQYAVEKKAGLANGALNYKHPKYEEIKQRIHDAKCSLNKENTVSNDNLKQVCNHERHLKKVYWEKLKLANNRLKTLEGEKLELQYQLFHMQKYLAELEKLGVADSNILEFRLPDLD</sequence>
<dbReference type="STRING" id="1187848.A1QO_08865"/>
<dbReference type="RefSeq" id="WP_017041621.1">
    <property type="nucleotide sequence ID" value="NZ_AJYQ02000096.1"/>
</dbReference>
<name>A0A1E5BES6_9VIBR</name>
<evidence type="ECO:0000313" key="1">
    <source>
        <dbReference type="EMBL" id="OEE33946.1"/>
    </source>
</evidence>